<dbReference type="Gramene" id="TraesARI2D03G01203850.1">
    <property type="protein sequence ID" value="TraesARI2D03G01203850.1"/>
    <property type="gene ID" value="TraesARI2D03G01203850"/>
</dbReference>
<organism evidence="2">
    <name type="scientific">Triticum aestivum</name>
    <name type="common">Wheat</name>
    <dbReference type="NCBI Taxonomy" id="4565"/>
    <lineage>
        <taxon>Eukaryota</taxon>
        <taxon>Viridiplantae</taxon>
        <taxon>Streptophyta</taxon>
        <taxon>Embryophyta</taxon>
        <taxon>Tracheophyta</taxon>
        <taxon>Spermatophyta</taxon>
        <taxon>Magnoliopsida</taxon>
        <taxon>Liliopsida</taxon>
        <taxon>Poales</taxon>
        <taxon>Poaceae</taxon>
        <taxon>BOP clade</taxon>
        <taxon>Pooideae</taxon>
        <taxon>Triticodae</taxon>
        <taxon>Triticeae</taxon>
        <taxon>Triticinae</taxon>
        <taxon>Triticum</taxon>
    </lineage>
</organism>
<dbReference type="Gramene" id="TraesSTA2D03G01176600.1">
    <property type="protein sequence ID" value="TraesSTA2D03G01176600.1"/>
    <property type="gene ID" value="TraesSTA2D03G01176600"/>
</dbReference>
<dbReference type="Gramene" id="TraesNOR2D03G01203960.1">
    <property type="protein sequence ID" value="TraesNOR2D03G01203960.1"/>
    <property type="gene ID" value="TraesNOR2D03G01203960"/>
</dbReference>
<dbReference type="Gramene" id="TraesLDM2D03G01188570.1">
    <property type="protein sequence ID" value="TraesLDM2D03G01188570.1"/>
    <property type="gene ID" value="TraesLDM2D03G01188570"/>
</dbReference>
<dbReference type="Proteomes" id="UP000019116">
    <property type="component" value="Chromosome 2D"/>
</dbReference>
<keyword evidence="3" id="KW-1185">Reference proteome</keyword>
<dbReference type="Gramene" id="TraesCS2D02G265600.1">
    <property type="protein sequence ID" value="TraesCS2D02G265600.1"/>
    <property type="gene ID" value="TraesCS2D02G265600"/>
</dbReference>
<proteinExistence type="predicted"/>
<dbReference type="AlphaFoldDB" id="A0A3B6DCZ8"/>
<dbReference type="Gramene" id="TraesJAG2D03G01194040.1">
    <property type="protein sequence ID" value="TraesJAG2D03G01194040.1"/>
    <property type="gene ID" value="TraesJAG2D03G01194040"/>
</dbReference>
<dbReference type="Gramene" id="TraesCS2D03G0612200.1">
    <property type="protein sequence ID" value="TraesCS2D03G0612200.1.CDS"/>
    <property type="gene ID" value="TraesCS2D03G0612200"/>
</dbReference>
<dbReference type="Gramene" id="TraesCAD_scaffold_065603_01G000100.1">
    <property type="protein sequence ID" value="TraesCAD_scaffold_065603_01G000100.1"/>
    <property type="gene ID" value="TraesCAD_scaffold_065603_01G000100"/>
</dbReference>
<dbReference type="Gramene" id="TraesCLE_scaffold_028139_01G000300.1">
    <property type="protein sequence ID" value="TraesCLE_scaffold_028139_01G000300.1"/>
    <property type="gene ID" value="TraesCLE_scaffold_028139_01G000300"/>
</dbReference>
<feature type="compositionally biased region" description="Low complexity" evidence="1">
    <location>
        <begin position="70"/>
        <end position="80"/>
    </location>
</feature>
<dbReference type="OrthoDB" id="655209at2759"/>
<dbReference type="Gramene" id="TraesPARA_EIv1.0_0691570.1">
    <property type="protein sequence ID" value="TraesPARA_EIv1.0_0691570.1.CDS"/>
    <property type="gene ID" value="TraesPARA_EIv1.0_0691570"/>
</dbReference>
<feature type="compositionally biased region" description="Polar residues" evidence="1">
    <location>
        <begin position="1"/>
        <end position="13"/>
    </location>
</feature>
<sequence length="179" mass="19285">MEESISSSRTPGASASVLDGDVDCYASGPATAVASDDSGWTAYFIDGDDTYLQLHNSQEVPAKKPHGDRASTSTLSTASKTKAKAKKAAGTEENTKKKMPRLEPADEDPLQDTACSPANASYATRQLHLQDGWQIAGCECEQRSSSAAPAARQWVEYCRRRQWDSSREGPDAEIKEVLA</sequence>
<dbReference type="Gramene" id="TraesJUL2D03G01193830.1">
    <property type="protein sequence ID" value="TraesJUL2D03G01193830.1"/>
    <property type="gene ID" value="TraesJUL2D03G01193830"/>
</dbReference>
<evidence type="ECO:0000313" key="2">
    <source>
        <dbReference type="EnsemblPlants" id="TraesCS2D02G265600.1"/>
    </source>
</evidence>
<gene>
    <name evidence="2" type="primary">LOC123049283</name>
</gene>
<dbReference type="EnsemblPlants" id="TraesCS2D02G265600.1">
    <property type="protein sequence ID" value="TraesCS2D02G265600.1"/>
    <property type="gene ID" value="TraesCS2D02G265600"/>
</dbReference>
<feature type="region of interest" description="Disordered" evidence="1">
    <location>
        <begin position="1"/>
        <end position="21"/>
    </location>
</feature>
<dbReference type="Gramene" id="TraesROB_scaffold_075528_01G000100.1">
    <property type="protein sequence ID" value="TraesROB_scaffold_075528_01G000100.1"/>
    <property type="gene ID" value="TraesROB_scaffold_075528_01G000100"/>
</dbReference>
<name>A0A3B6DCZ8_WHEAT</name>
<evidence type="ECO:0000313" key="3">
    <source>
        <dbReference type="Proteomes" id="UP000019116"/>
    </source>
</evidence>
<dbReference type="RefSeq" id="XP_044328160.1">
    <property type="nucleotide sequence ID" value="XM_044472225.1"/>
</dbReference>
<evidence type="ECO:0000256" key="1">
    <source>
        <dbReference type="SAM" id="MobiDB-lite"/>
    </source>
</evidence>
<protein>
    <submittedName>
        <fullName evidence="2">Uncharacterized protein</fullName>
    </submittedName>
</protein>
<dbReference type="Gramene" id="TraesMAC2D03G01185540.1">
    <property type="protein sequence ID" value="TraesMAC2D03G01185540.1"/>
    <property type="gene ID" value="TraesMAC2D03G01185540"/>
</dbReference>
<dbReference type="Gramene" id="TraesSYM2D03G01202570.1">
    <property type="protein sequence ID" value="TraesSYM2D03G01202570.1"/>
    <property type="gene ID" value="TraesSYM2D03G01202570"/>
</dbReference>
<dbReference type="Gramene" id="TraesRN2D0100652600.1">
    <property type="protein sequence ID" value="TraesRN2D0100652600.1"/>
    <property type="gene ID" value="TraesRN2D0100652600"/>
</dbReference>
<accession>A0A3B6DCZ8</accession>
<dbReference type="Gramene" id="TraesLAC2D03G01139080.1">
    <property type="protein sequence ID" value="TraesLAC2D03G01139080.1"/>
    <property type="gene ID" value="TraesLAC2D03G01139080"/>
</dbReference>
<reference evidence="2" key="1">
    <citation type="submission" date="2018-08" db="EMBL/GenBank/DDBJ databases">
        <authorList>
            <person name="Rossello M."/>
        </authorList>
    </citation>
    <scope>NUCLEOTIDE SEQUENCE [LARGE SCALE GENOMIC DNA]</scope>
    <source>
        <strain evidence="2">cv. Chinese Spring</strain>
    </source>
</reference>
<reference evidence="2" key="2">
    <citation type="submission" date="2018-10" db="UniProtKB">
        <authorList>
            <consortium name="EnsemblPlants"/>
        </authorList>
    </citation>
    <scope>IDENTIFICATION</scope>
</reference>
<feature type="region of interest" description="Disordered" evidence="1">
    <location>
        <begin position="55"/>
        <end position="110"/>
    </location>
</feature>
<dbReference type="GeneID" id="123049283"/>
<dbReference type="Gramene" id="TraesWEE_scaffold_073288_01G000100.1">
    <property type="protein sequence ID" value="TraesWEE_scaffold_073288_01G000100.1"/>
    <property type="gene ID" value="TraesWEE_scaffold_073288_01G000100"/>
</dbReference>
<feature type="compositionally biased region" description="Basic and acidic residues" evidence="1">
    <location>
        <begin position="89"/>
        <end position="104"/>
    </location>
</feature>